<evidence type="ECO:0000259" key="11">
    <source>
        <dbReference type="PROSITE" id="PS51085"/>
    </source>
</evidence>
<evidence type="ECO:0000256" key="3">
    <source>
        <dbReference type="ARBA" id="ARBA00022448"/>
    </source>
</evidence>
<dbReference type="NCBIfam" id="TIGR02007">
    <property type="entry name" value="fdx_isc"/>
    <property type="match status" value="1"/>
</dbReference>
<dbReference type="PANTHER" id="PTHR23426:SF65">
    <property type="entry name" value="FERREDOXIN-2, MITOCHONDRIAL"/>
    <property type="match status" value="1"/>
</dbReference>
<evidence type="ECO:0000256" key="9">
    <source>
        <dbReference type="ARBA" id="ARBA00034078"/>
    </source>
</evidence>
<dbReference type="Proteomes" id="UP001269968">
    <property type="component" value="Unassembled WGS sequence"/>
</dbReference>
<evidence type="ECO:0000256" key="10">
    <source>
        <dbReference type="ARBA" id="ARBA00056034"/>
    </source>
</evidence>
<dbReference type="EMBL" id="JAXHOZ010000081">
    <property type="protein sequence ID" value="MDY4380061.1"/>
    <property type="molecule type" value="Genomic_DNA"/>
</dbReference>
<evidence type="ECO:0000313" key="18">
    <source>
        <dbReference type="Proteomes" id="UP000269351"/>
    </source>
</evidence>
<evidence type="ECO:0000313" key="13">
    <source>
        <dbReference type="EMBL" id="MBN3050892.1"/>
    </source>
</evidence>
<name>A0A086ES13_9GAMM</name>
<dbReference type="PANTHER" id="PTHR23426">
    <property type="entry name" value="FERREDOXIN/ADRENODOXIN"/>
    <property type="match status" value="1"/>
</dbReference>
<sequence>MPKIVFLPHQDLCPEGAVLEAERGESILEVALRNGIDVEHACEKSCACTTCHCIVREGFDSLAESTEEEDDMLDKAWGLEPESRLGCQARIAGDDLVVEIPRYTINHAREH</sequence>
<comment type="similarity">
    <text evidence="1">Belongs to the adrenodoxin/putidaredoxin family.</text>
</comment>
<keyword evidence="7" id="KW-0408">Iron</keyword>
<evidence type="ECO:0000313" key="12">
    <source>
        <dbReference type="EMBL" id="KGA33382.1"/>
    </source>
</evidence>
<dbReference type="Proteomes" id="UP000029435">
    <property type="component" value="Unassembled WGS sequence"/>
</dbReference>
<dbReference type="FunFam" id="3.10.20.30:FF:000008">
    <property type="entry name" value="Ferredoxin, 2Fe-2S type, ISC system"/>
    <property type="match status" value="1"/>
</dbReference>
<dbReference type="Gene3D" id="3.10.20.30">
    <property type="match status" value="1"/>
</dbReference>
<dbReference type="EMBL" id="JACGEP010000010">
    <property type="protein sequence ID" value="MBN3050892.1"/>
    <property type="molecule type" value="Genomic_DNA"/>
</dbReference>
<evidence type="ECO:0000256" key="7">
    <source>
        <dbReference type="ARBA" id="ARBA00023004"/>
    </source>
</evidence>
<dbReference type="OrthoDB" id="9793027at2"/>
<reference evidence="12 17" key="1">
    <citation type="submission" date="2014-08" db="EMBL/GenBank/DDBJ databases">
        <title>Genome sequences of NCPPB Pectobacterium isolates.</title>
        <authorList>
            <person name="Glover R.H."/>
            <person name="Sapp M."/>
            <person name="Elphinstone J."/>
        </authorList>
    </citation>
    <scope>NUCLEOTIDE SEQUENCE [LARGE SCALE GENOMIC DNA]</scope>
    <source>
        <strain evidence="12 17">LMG 21372</strain>
    </source>
</reference>
<keyword evidence="4" id="KW-0001">2Fe-2S</keyword>
<dbReference type="GeneID" id="67793138"/>
<dbReference type="InterPro" id="IPR036010">
    <property type="entry name" value="2Fe-2S_ferredoxin-like_sf"/>
</dbReference>
<reference evidence="13 19" key="2">
    <citation type="submission" date="2020-07" db="EMBL/GenBank/DDBJ databases">
        <title>A pangenomic view of the genus Pectobacterium provides insights into genome organization, phylogeny, and virulence.</title>
        <authorList>
            <person name="Jonkheer E."/>
            <person name="Brankovics B."/>
            <person name="Houwers I."/>
            <person name="Van Der Wolf J."/>
            <person name="Bonants P."/>
            <person name="Vreeburg R."/>
            <person name="Bollema R."/>
            <person name="De Haan J."/>
            <person name="Berke L."/>
            <person name="De Ridder D."/>
            <person name="Smit S."/>
            <person name="Van Der Lee T.A.J."/>
        </authorList>
    </citation>
    <scope>NUCLEOTIDE SEQUENCE [LARGE SCALE GENOMIC DNA]</scope>
    <source>
        <strain evidence="14 19">NAK:384</strain>
        <strain evidence="13">NAK:433</strain>
    </source>
</reference>
<reference evidence="16 18" key="3">
    <citation type="submission" date="2020-11" db="EMBL/GenBank/DDBJ databases">
        <title>Complete genome sequence of Pectobacterium brasiliense strain F126.</title>
        <authorList>
            <person name="Miroshnikov K."/>
            <person name="Vo T.N.H."/>
            <person name="Khodykina M.V."/>
            <person name="Kabanova A.P."/>
            <person name="Shneider M."/>
            <person name="Korzhenkov A."/>
            <person name="Toschakov S.V."/>
            <person name="Miroshnikov K.A."/>
            <person name="Ignatov A.N."/>
            <person name="Mikhailova Y.V."/>
            <person name="Shelenkov A."/>
            <person name="Yanushevich Y.G."/>
            <person name="Evseev P.V."/>
        </authorList>
    </citation>
    <scope>NUCLEOTIDE SEQUENCE [LARGE SCALE GENOMIC DNA]</scope>
    <source>
        <strain evidence="16 18">F126</strain>
    </source>
</reference>
<evidence type="ECO:0000313" key="17">
    <source>
        <dbReference type="Proteomes" id="UP000029435"/>
    </source>
</evidence>
<organism evidence="12 17">
    <name type="scientific">Pectobacterium brasiliense</name>
    <dbReference type="NCBI Taxonomy" id="180957"/>
    <lineage>
        <taxon>Bacteria</taxon>
        <taxon>Pseudomonadati</taxon>
        <taxon>Pseudomonadota</taxon>
        <taxon>Gammaproteobacteria</taxon>
        <taxon>Enterobacterales</taxon>
        <taxon>Pectobacteriaceae</taxon>
        <taxon>Pectobacterium</taxon>
    </lineage>
</organism>
<dbReference type="PATRIC" id="fig|180957.22.peg.2795"/>
<evidence type="ECO:0000256" key="4">
    <source>
        <dbReference type="ARBA" id="ARBA00022714"/>
    </source>
</evidence>
<keyword evidence="6" id="KW-0249">Electron transport</keyword>
<gene>
    <name evidence="13" type="primary">fdx</name>
    <name evidence="16" type="ORF">F126LOC_005795</name>
    <name evidence="13" type="ORF">H4F45_05225</name>
    <name evidence="14" type="ORF">H4F48_01140</name>
    <name evidence="12" type="ORF">KU74_15955</name>
    <name evidence="15" type="ORF">SOV92_19960</name>
</gene>
<dbReference type="GO" id="GO:0140647">
    <property type="term" value="P:P450-containing electron transport chain"/>
    <property type="evidence" value="ECO:0007669"/>
    <property type="project" value="InterPro"/>
</dbReference>
<comment type="function">
    <text evidence="10">Ferredoxin are iron-sulfur proteins that transfer electrons in a wide variety of metabolic reactions. Although the function of this ferredoxin is unknown it is probable that it has a role as a cellular electron transfer protein. Involved in the in vivo assembly of the Fe-S clusters in a wide variety of iron-sulfur proteins.</text>
</comment>
<evidence type="ECO:0000313" key="14">
    <source>
        <dbReference type="EMBL" id="MBN3104678.1"/>
    </source>
</evidence>
<evidence type="ECO:0000256" key="5">
    <source>
        <dbReference type="ARBA" id="ARBA00022723"/>
    </source>
</evidence>
<keyword evidence="3" id="KW-0813">Transport</keyword>
<dbReference type="InterPro" id="IPR012675">
    <property type="entry name" value="Beta-grasp_dom_sf"/>
</dbReference>
<comment type="cofactor">
    <cofactor evidence="9">
        <name>[2Fe-2S] cluster</name>
        <dbReference type="ChEBI" id="CHEBI:190135"/>
    </cofactor>
</comment>
<feature type="domain" description="2Fe-2S ferredoxin-type" evidence="11">
    <location>
        <begin position="2"/>
        <end position="104"/>
    </location>
</feature>
<dbReference type="PROSITE" id="PS51085">
    <property type="entry name" value="2FE2S_FER_2"/>
    <property type="match status" value="1"/>
</dbReference>
<dbReference type="PRINTS" id="PR00355">
    <property type="entry name" value="ADRENODOXIN"/>
</dbReference>
<keyword evidence="8" id="KW-0411">Iron-sulfur</keyword>
<dbReference type="PROSITE" id="PS00814">
    <property type="entry name" value="ADX"/>
    <property type="match status" value="1"/>
</dbReference>
<dbReference type="GO" id="GO:0051537">
    <property type="term" value="F:2 iron, 2 sulfur cluster binding"/>
    <property type="evidence" value="ECO:0007669"/>
    <property type="project" value="UniProtKB-KW"/>
</dbReference>
<dbReference type="InterPro" id="IPR001041">
    <property type="entry name" value="2Fe-2S_ferredoxin-type"/>
</dbReference>
<dbReference type="InterPro" id="IPR018298">
    <property type="entry name" value="Adrenodoxin_Fe-S_BS"/>
</dbReference>
<dbReference type="GO" id="GO:0005829">
    <property type="term" value="C:cytosol"/>
    <property type="evidence" value="ECO:0007669"/>
    <property type="project" value="TreeGrafter"/>
</dbReference>
<dbReference type="SUPFAM" id="SSF54292">
    <property type="entry name" value="2Fe-2S ferredoxin-like"/>
    <property type="match status" value="1"/>
</dbReference>
<dbReference type="EMBL" id="JACGET010000002">
    <property type="protein sequence ID" value="MBN3104678.1"/>
    <property type="molecule type" value="Genomic_DNA"/>
</dbReference>
<dbReference type="GO" id="GO:0009055">
    <property type="term" value="F:electron transfer activity"/>
    <property type="evidence" value="ECO:0007669"/>
    <property type="project" value="InterPro"/>
</dbReference>
<evidence type="ECO:0000256" key="2">
    <source>
        <dbReference type="ARBA" id="ARBA00019395"/>
    </source>
</evidence>
<evidence type="ECO:0000256" key="1">
    <source>
        <dbReference type="ARBA" id="ARBA00010914"/>
    </source>
</evidence>
<keyword evidence="19" id="KW-1185">Reference proteome</keyword>
<dbReference type="Proteomes" id="UP000269351">
    <property type="component" value="Chromosome"/>
</dbReference>
<evidence type="ECO:0000256" key="8">
    <source>
        <dbReference type="ARBA" id="ARBA00023014"/>
    </source>
</evidence>
<dbReference type="EMBL" id="CP065031">
    <property type="protein sequence ID" value="QPK25301.1"/>
    <property type="molecule type" value="Genomic_DNA"/>
</dbReference>
<evidence type="ECO:0000313" key="16">
    <source>
        <dbReference type="EMBL" id="QPK25301.1"/>
    </source>
</evidence>
<dbReference type="Pfam" id="PF00111">
    <property type="entry name" value="Fer2"/>
    <property type="match status" value="1"/>
</dbReference>
<dbReference type="InterPro" id="IPR001055">
    <property type="entry name" value="Adrenodoxin-like"/>
</dbReference>
<dbReference type="CDD" id="cd00207">
    <property type="entry name" value="fer2"/>
    <property type="match status" value="1"/>
</dbReference>
<dbReference type="RefSeq" id="WP_005970171.1">
    <property type="nucleotide sequence ID" value="NZ_BSWF01000003.1"/>
</dbReference>
<dbReference type="Proteomes" id="UP000762586">
    <property type="component" value="Unassembled WGS sequence"/>
</dbReference>
<dbReference type="AlphaFoldDB" id="A0A086ES13"/>
<dbReference type="Proteomes" id="UP000768524">
    <property type="component" value="Unassembled WGS sequence"/>
</dbReference>
<keyword evidence="5" id="KW-0479">Metal-binding</keyword>
<reference evidence="15" key="4">
    <citation type="submission" date="2023-11" db="EMBL/GenBank/DDBJ databases">
        <title>Comparative genomics revealed phylogeny of phytopathogenic Pectobacterium aroidearum based on whole-genome sequencing and function of putative horizontal acquire islands in P. aroidearum PccS1.</title>
        <authorList>
            <person name="Fan J."/>
            <person name="Yang L."/>
        </authorList>
    </citation>
    <scope>NUCLEOTIDE SEQUENCE</scope>
    <source>
        <strain evidence="15">NJAU140</strain>
    </source>
</reference>
<accession>A0A086ES13</accession>
<dbReference type="STRING" id="180957.B5S52_06490"/>
<dbReference type="InterPro" id="IPR011536">
    <property type="entry name" value="Fdx_isc"/>
</dbReference>
<evidence type="ECO:0000313" key="19">
    <source>
        <dbReference type="Proteomes" id="UP000762586"/>
    </source>
</evidence>
<protein>
    <recommendedName>
        <fullName evidence="2">2Fe-2S ferredoxin</fullName>
    </recommendedName>
</protein>
<dbReference type="EMBL" id="JQOD01000003">
    <property type="protein sequence ID" value="KGA33382.1"/>
    <property type="molecule type" value="Genomic_DNA"/>
</dbReference>
<evidence type="ECO:0000256" key="6">
    <source>
        <dbReference type="ARBA" id="ARBA00022982"/>
    </source>
</evidence>
<evidence type="ECO:0000313" key="15">
    <source>
        <dbReference type="EMBL" id="MDY4380061.1"/>
    </source>
</evidence>
<proteinExistence type="inferred from homology"/>
<dbReference type="GO" id="GO:0046872">
    <property type="term" value="F:metal ion binding"/>
    <property type="evidence" value="ECO:0007669"/>
    <property type="project" value="UniProtKB-KW"/>
</dbReference>